<dbReference type="GO" id="GO:0016747">
    <property type="term" value="F:acyltransferase activity, transferring groups other than amino-acyl groups"/>
    <property type="evidence" value="ECO:0007669"/>
    <property type="project" value="InterPro"/>
</dbReference>
<dbReference type="InterPro" id="IPR041496">
    <property type="entry name" value="YitH/HolE_GNAT"/>
</dbReference>
<dbReference type="Pfam" id="PF00583">
    <property type="entry name" value="Acetyltransf_1"/>
    <property type="match status" value="1"/>
</dbReference>
<evidence type="ECO:0000259" key="1">
    <source>
        <dbReference type="PROSITE" id="PS51186"/>
    </source>
</evidence>
<feature type="domain" description="N-acetyltransferase" evidence="1">
    <location>
        <begin position="14"/>
        <end position="149"/>
    </location>
</feature>
<accession>A0A1C3WVW9</accession>
<evidence type="ECO:0000313" key="2">
    <source>
        <dbReference type="EMBL" id="SCB44120.1"/>
    </source>
</evidence>
<evidence type="ECO:0000313" key="3">
    <source>
        <dbReference type="Proteomes" id="UP000199205"/>
    </source>
</evidence>
<dbReference type="Pfam" id="PF18014">
    <property type="entry name" value="Acetyltransf_18"/>
    <property type="match status" value="1"/>
</dbReference>
<dbReference type="InterPro" id="IPR052729">
    <property type="entry name" value="Acyl/Acetyltrans_Enzymes"/>
</dbReference>
<dbReference type="SUPFAM" id="SSF55729">
    <property type="entry name" value="Acyl-CoA N-acyltransferases (Nat)"/>
    <property type="match status" value="1"/>
</dbReference>
<dbReference type="RefSeq" id="WP_037197474.1">
    <property type="nucleotide sequence ID" value="NZ_FMAF01000018.1"/>
</dbReference>
<dbReference type="OrthoDB" id="8453373at2"/>
<dbReference type="InterPro" id="IPR000182">
    <property type="entry name" value="GNAT_dom"/>
</dbReference>
<dbReference type="AlphaFoldDB" id="A0A1C3WVW9"/>
<sequence length="299" mass="32210">MTNSSSIQLESFELTMGDIAKADVDALHALSLSVSWPHRAEDWQIVRELGQGIVAHDSIGRVLGSAMLFDFGPYFATIGMVITSPRLQALGTGRWMMDHIIAQTGSRPLGLNATHSSKRLYQSLGFNAEQVVYQCQGEAIAPPAELLPPGTRLRPIVEADLAEVAALDLAAYGADRTLLLQRLIAISEGLALVQGDNMVAFALCRRFGRGHVIGPVVAMGDEEAIAVVRPYVAERAGGFLRLDTRQQTGPFPQFLMRSGLAIHDTVTSMSLRQVWLHGDGRPPADGKPLTYGLASQALG</sequence>
<organism evidence="2 3">
    <name type="scientific">Rhizobium lusitanum</name>
    <dbReference type="NCBI Taxonomy" id="293958"/>
    <lineage>
        <taxon>Bacteria</taxon>
        <taxon>Pseudomonadati</taxon>
        <taxon>Pseudomonadota</taxon>
        <taxon>Alphaproteobacteria</taxon>
        <taxon>Hyphomicrobiales</taxon>
        <taxon>Rhizobiaceae</taxon>
        <taxon>Rhizobium/Agrobacterium group</taxon>
        <taxon>Rhizobium</taxon>
    </lineage>
</organism>
<dbReference type="Gene3D" id="3.40.630.30">
    <property type="match status" value="1"/>
</dbReference>
<dbReference type="PANTHER" id="PTHR47237">
    <property type="entry name" value="SLL0310 PROTEIN"/>
    <property type="match status" value="1"/>
</dbReference>
<dbReference type="Gene3D" id="3.40.630.90">
    <property type="match status" value="1"/>
</dbReference>
<gene>
    <name evidence="2" type="ORF">GA0061101_11864</name>
</gene>
<name>A0A1C3WVW9_9HYPH</name>
<reference evidence="2 3" key="1">
    <citation type="submission" date="2016-08" db="EMBL/GenBank/DDBJ databases">
        <authorList>
            <person name="Seilhamer J.J."/>
        </authorList>
    </citation>
    <scope>NUCLEOTIDE SEQUENCE [LARGE SCALE GENOMIC DNA]</scope>
    <source>
        <strain evidence="2 3">P1-7</strain>
    </source>
</reference>
<dbReference type="PANTHER" id="PTHR47237:SF2">
    <property type="entry name" value="BLL4206 PROTEIN"/>
    <property type="match status" value="1"/>
</dbReference>
<dbReference type="Proteomes" id="UP000199205">
    <property type="component" value="Unassembled WGS sequence"/>
</dbReference>
<dbReference type="EMBL" id="FMAF01000018">
    <property type="protein sequence ID" value="SCB44120.1"/>
    <property type="molecule type" value="Genomic_DNA"/>
</dbReference>
<dbReference type="PROSITE" id="PS51186">
    <property type="entry name" value="GNAT"/>
    <property type="match status" value="1"/>
</dbReference>
<protein>
    <recommendedName>
        <fullName evidence="1">N-acetyltransferase domain-containing protein</fullName>
    </recommendedName>
</protein>
<proteinExistence type="predicted"/>
<dbReference type="InterPro" id="IPR016181">
    <property type="entry name" value="Acyl_CoA_acyltransferase"/>
</dbReference>